<evidence type="ECO:0000313" key="6">
    <source>
        <dbReference type="EMBL" id="KAF6828325.1"/>
    </source>
</evidence>
<dbReference type="InterPro" id="IPR027417">
    <property type="entry name" value="P-loop_NTPase"/>
</dbReference>
<evidence type="ECO:0000259" key="5">
    <source>
        <dbReference type="PROSITE" id="PS50837"/>
    </source>
</evidence>
<dbReference type="SMART" id="SM00248">
    <property type="entry name" value="ANK"/>
    <property type="match status" value="5"/>
</dbReference>
<dbReference type="InterPro" id="IPR007111">
    <property type="entry name" value="NACHT_NTPase"/>
</dbReference>
<evidence type="ECO:0000256" key="2">
    <source>
        <dbReference type="PROSITE-ProRule" id="PRU00023"/>
    </source>
</evidence>
<dbReference type="Gene3D" id="3.40.50.1580">
    <property type="entry name" value="Nucleoside phosphorylase domain"/>
    <property type="match status" value="1"/>
</dbReference>
<feature type="compositionally biased region" description="Low complexity" evidence="4">
    <location>
        <begin position="1124"/>
        <end position="1134"/>
    </location>
</feature>
<dbReference type="Gene3D" id="1.25.40.20">
    <property type="entry name" value="Ankyrin repeat-containing domain"/>
    <property type="match status" value="2"/>
</dbReference>
<feature type="compositionally biased region" description="Polar residues" evidence="4">
    <location>
        <begin position="1215"/>
        <end position="1233"/>
    </location>
</feature>
<dbReference type="EMBL" id="WIGO01000124">
    <property type="protein sequence ID" value="KAF6828325.1"/>
    <property type="molecule type" value="Genomic_DNA"/>
</dbReference>
<feature type="compositionally biased region" description="Low complexity" evidence="4">
    <location>
        <begin position="1628"/>
        <end position="1640"/>
    </location>
</feature>
<keyword evidence="1" id="KW-0677">Repeat</keyword>
<evidence type="ECO:0000256" key="4">
    <source>
        <dbReference type="SAM" id="MobiDB-lite"/>
    </source>
</evidence>
<feature type="repeat" description="ANK" evidence="2">
    <location>
        <begin position="835"/>
        <end position="863"/>
    </location>
</feature>
<feature type="region of interest" description="Disordered" evidence="4">
    <location>
        <begin position="1609"/>
        <end position="1659"/>
    </location>
</feature>
<feature type="compositionally biased region" description="Polar residues" evidence="4">
    <location>
        <begin position="1196"/>
        <end position="1205"/>
    </location>
</feature>
<dbReference type="InterPro" id="IPR002110">
    <property type="entry name" value="Ankyrin_rpt"/>
</dbReference>
<dbReference type="PANTHER" id="PTHR46082">
    <property type="entry name" value="ATP/GTP-BINDING PROTEIN-RELATED"/>
    <property type="match status" value="1"/>
</dbReference>
<name>A0A8H6KBK8_9PEZI</name>
<gene>
    <name evidence="6" type="ORF">CPLU01_08600</name>
</gene>
<dbReference type="PROSITE" id="PS50837">
    <property type="entry name" value="NACHT"/>
    <property type="match status" value="1"/>
</dbReference>
<feature type="compositionally biased region" description="Polar residues" evidence="4">
    <location>
        <begin position="1609"/>
        <end position="1627"/>
    </location>
</feature>
<dbReference type="Gene3D" id="3.40.50.300">
    <property type="entry name" value="P-loop containing nucleotide triphosphate hydrolases"/>
    <property type="match status" value="1"/>
</dbReference>
<dbReference type="SUPFAM" id="SSF48403">
    <property type="entry name" value="Ankyrin repeat"/>
    <property type="match status" value="1"/>
</dbReference>
<dbReference type="PROSITE" id="PS50297">
    <property type="entry name" value="ANK_REP_REGION"/>
    <property type="match status" value="1"/>
</dbReference>
<proteinExistence type="predicted"/>
<keyword evidence="7" id="KW-1185">Reference proteome</keyword>
<feature type="region of interest" description="Disordered" evidence="4">
    <location>
        <begin position="1171"/>
        <end position="1241"/>
    </location>
</feature>
<organism evidence="6 7">
    <name type="scientific">Colletotrichum plurivorum</name>
    <dbReference type="NCBI Taxonomy" id="2175906"/>
    <lineage>
        <taxon>Eukaryota</taxon>
        <taxon>Fungi</taxon>
        <taxon>Dikarya</taxon>
        <taxon>Ascomycota</taxon>
        <taxon>Pezizomycotina</taxon>
        <taxon>Sordariomycetes</taxon>
        <taxon>Hypocreomycetidae</taxon>
        <taxon>Glomerellales</taxon>
        <taxon>Glomerellaceae</taxon>
        <taxon>Colletotrichum</taxon>
        <taxon>Colletotrichum orchidearum species complex</taxon>
    </lineage>
</organism>
<dbReference type="Proteomes" id="UP000654918">
    <property type="component" value="Unassembled WGS sequence"/>
</dbReference>
<dbReference type="Pfam" id="PF12796">
    <property type="entry name" value="Ank_2"/>
    <property type="match status" value="1"/>
</dbReference>
<feature type="compositionally biased region" description="Low complexity" evidence="4">
    <location>
        <begin position="1376"/>
        <end position="1388"/>
    </location>
</feature>
<feature type="region of interest" description="Disordered" evidence="4">
    <location>
        <begin position="1022"/>
        <end position="1078"/>
    </location>
</feature>
<feature type="compositionally biased region" description="Polar residues" evidence="4">
    <location>
        <begin position="1641"/>
        <end position="1659"/>
    </location>
</feature>
<feature type="compositionally biased region" description="Low complexity" evidence="4">
    <location>
        <begin position="1457"/>
        <end position="1473"/>
    </location>
</feature>
<dbReference type="SUPFAM" id="SSF53167">
    <property type="entry name" value="Purine and uridine phosphorylases"/>
    <property type="match status" value="1"/>
</dbReference>
<dbReference type="InterPro" id="IPR036770">
    <property type="entry name" value="Ankyrin_rpt-contain_sf"/>
</dbReference>
<accession>A0A8H6KBK8</accession>
<dbReference type="InterPro" id="IPR035994">
    <property type="entry name" value="Nucleoside_phosphorylase_sf"/>
</dbReference>
<feature type="compositionally biased region" description="Polar residues" evidence="4">
    <location>
        <begin position="1502"/>
        <end position="1514"/>
    </location>
</feature>
<feature type="compositionally biased region" description="Low complexity" evidence="4">
    <location>
        <begin position="1487"/>
        <end position="1501"/>
    </location>
</feature>
<feature type="compositionally biased region" description="Polar residues" evidence="4">
    <location>
        <begin position="1433"/>
        <end position="1456"/>
    </location>
</feature>
<feature type="region of interest" description="Disordered" evidence="4">
    <location>
        <begin position="1433"/>
        <end position="1515"/>
    </location>
</feature>
<keyword evidence="2" id="KW-0040">ANK repeat</keyword>
<comment type="caution">
    <text evidence="6">The sequence shown here is derived from an EMBL/GenBank/DDBJ whole genome shotgun (WGS) entry which is preliminary data.</text>
</comment>
<protein>
    <submittedName>
        <fullName evidence="6">Ankyrin repeat protein</fullName>
    </submittedName>
</protein>
<feature type="domain" description="NACHT" evidence="5">
    <location>
        <begin position="380"/>
        <end position="523"/>
    </location>
</feature>
<dbReference type="InterPro" id="IPR056884">
    <property type="entry name" value="NPHP3-like_N"/>
</dbReference>
<dbReference type="GO" id="GO:0009116">
    <property type="term" value="P:nucleoside metabolic process"/>
    <property type="evidence" value="ECO:0007669"/>
    <property type="project" value="InterPro"/>
</dbReference>
<evidence type="ECO:0000313" key="7">
    <source>
        <dbReference type="Proteomes" id="UP000654918"/>
    </source>
</evidence>
<dbReference type="PROSITE" id="PS50088">
    <property type="entry name" value="ANK_REPEAT"/>
    <property type="match status" value="1"/>
</dbReference>
<feature type="region of interest" description="Disordered" evidence="4">
    <location>
        <begin position="1376"/>
        <end position="1396"/>
    </location>
</feature>
<keyword evidence="3" id="KW-0175">Coiled coil</keyword>
<feature type="compositionally biased region" description="Low complexity" evidence="4">
    <location>
        <begin position="1039"/>
        <end position="1054"/>
    </location>
</feature>
<evidence type="ECO:0000256" key="1">
    <source>
        <dbReference type="ARBA" id="ARBA00022737"/>
    </source>
</evidence>
<dbReference type="SUPFAM" id="SSF52540">
    <property type="entry name" value="P-loop containing nucleoside triphosphate hydrolases"/>
    <property type="match status" value="1"/>
</dbReference>
<feature type="region of interest" description="Disordered" evidence="4">
    <location>
        <begin position="1543"/>
        <end position="1574"/>
    </location>
</feature>
<feature type="region of interest" description="Disordered" evidence="4">
    <location>
        <begin position="1093"/>
        <end position="1134"/>
    </location>
</feature>
<feature type="compositionally biased region" description="Low complexity" evidence="4">
    <location>
        <begin position="1559"/>
        <end position="1574"/>
    </location>
</feature>
<feature type="compositionally biased region" description="Polar residues" evidence="4">
    <location>
        <begin position="1022"/>
        <end position="1038"/>
    </location>
</feature>
<dbReference type="Pfam" id="PF24883">
    <property type="entry name" value="NPHP3_N"/>
    <property type="match status" value="1"/>
</dbReference>
<dbReference type="GO" id="GO:0003824">
    <property type="term" value="F:catalytic activity"/>
    <property type="evidence" value="ECO:0007669"/>
    <property type="project" value="InterPro"/>
</dbReference>
<feature type="compositionally biased region" description="Polar residues" evidence="4">
    <location>
        <begin position="1543"/>
        <end position="1558"/>
    </location>
</feature>
<feature type="compositionally biased region" description="Polar residues" evidence="4">
    <location>
        <begin position="1055"/>
        <end position="1078"/>
    </location>
</feature>
<evidence type="ECO:0000256" key="3">
    <source>
        <dbReference type="SAM" id="Coils"/>
    </source>
</evidence>
<feature type="coiled-coil region" evidence="3">
    <location>
        <begin position="1284"/>
        <end position="1351"/>
    </location>
</feature>
<feature type="compositionally biased region" description="Polar residues" evidence="4">
    <location>
        <begin position="1093"/>
        <end position="1123"/>
    </location>
</feature>
<sequence length="1659" mass="184376">MAWNPDKYAVGWICAINAEGVAARLFLDEAHDPPPSRSETDGNTYSLGRIGKHNVVIASLPDGEYGLVSAAIVARDMLHAFPKVRIGLLVGVAGGAPSDQHDVRLGDVVINSGETLHYDYGKEIQDQPFLMTGHLNRPPIVLRTAVSALRNDYTLIAAQGRNPIEEAVEQVLQRYPELLKTYSRPDNTTDRLFRSDFLHGDFGLTCDQARCSSNAYNLARRKERRDANNRTKIHYGKIASANRLMKDATIRDRIAKNDGVLCFEMEAAGLMNLFPCLVIRGICDYSDTHKNNEWQGFASLVAAACARDLLGKIAPTAVEDEKPISKAMTAQTRLMEVKEWLNPADPSTNSNDARKVRYRDTGEWLLKSRPFREWEDGGRRQLWLHGMQGCGKTVLVYTIMERVAAKTGGDGAIVRFFFDCRDPKKQSFDSMVRGLIYQLYCSGEEAEFNAIYSSLDGKMKEGQPPTDFLVNSLYAALKARRNVSIVLDALDECNTRPELLKWLTALVKDARLEHVKLVATSRPEGEFGQTMRGLIGDEGCVALSSEDIKADIRSYVQGSLEQRTGFEKWSEDPGVLHRIAKVVIGKADGMFRFAACLLDRLEHCPDVQSLEDVLKSVPRDLADIYEKILDQLPREGDLRDRIIRLLQFLVYPNQQLSLDEAVDIVAVQQRGFKKALQSICTGPDGKTLKILKVAHSSVRDYLLERHPEIFAEQESYKVIALTCLEYLTSIEEAAGPQDVKRDYHLADYAAQYWMEYARLSEASDEVVDAATEFFSDRRRLKLWTGLYDKPKAEVRGTALYYACQNNLPRLSQRLIQAMPEKLDRHAEGEYGYGYPLQAAAREGHLEIVRLLLDSKANVNNVDGAYGTALQAACRWHQKDVVELLLSHKADSNIHAGCDWNALHAAITGPRTPVLVPGGDQTAVAAVATPAEDDEEPLMADVEIVKLLLENGAKPNAGGRYGSALGVALHKNRADLADLLLDHGADVDLTMMFNRHTDADGTVTCEEYTPLFLAGYPAPAQSQNFQSPQATNLGQSCTPAQTHQTHQAQRAAQNASQTEDSSSSSHNYQQGFQNQSYQPQVQPENLHLQQAENPVQSFQPPQKSNPTPAYQMQRTQSQPNSYKYQQQAAAQAPQAQQGATQTGYYPAAQFQQHAASQGVAASAQTLQIPQTAHHRVQMNHTGPSSAASHSASGGYDATNNLVCQNGGTQGREDSSHGQTGQMNAGTSSWLNGGWQQQQQTQQQQQQQLSPQLQQLNQQQTQQQVNPQVQLQQQFWHLQGQLQQLHQEQQKLLQQHQLNLQQQQRLTSQLQQQQQGPQLQLQLQQLQMWQAQLQQQQQKLRQQQQLKQQQQQQVRLGYLQLQQRQQQAAGQSQWTAQTQQVQPQATSASQTPSQANPYRAASATYQLSNTSYQAAQAATHQGQGYNLQQGQQQYHPFQGSTQHPQPQQMTGATHPSQTPSHAAPYGAYPSSSAAYQTTTNMYPGASTAQQGQGYHLQPGQQQQHNTLSPYVTSQANSTSQLQQLSPSQFSNNTQIDPSAAYPYTQAGQSTQAQVTNSNPVQPTTPQAYSQTQQQYQTPPVVNGQAVPMAYQYPNAQTQYSASQAALTNNQTYQATSQQLPSNQAASNGFQPQNPQASQWQQPGYQHQSTWNVNNAGWQQQQ</sequence>
<dbReference type="InterPro" id="IPR053137">
    <property type="entry name" value="NLR-like"/>
</dbReference>
<dbReference type="PANTHER" id="PTHR46082:SF11">
    <property type="entry name" value="AAA+ ATPASE DOMAIN-CONTAINING PROTEIN-RELATED"/>
    <property type="match status" value="1"/>
</dbReference>
<reference evidence="6" key="1">
    <citation type="journal article" date="2020" name="Phytopathology">
        <title>Genome Sequence Resources of Colletotrichum truncatum, C. plurivorum, C. musicola, and C. sojae: Four Species Pathogenic to Soybean (Glycine max).</title>
        <authorList>
            <person name="Rogerio F."/>
            <person name="Boufleur T.R."/>
            <person name="Ciampi-Guillardi M."/>
            <person name="Sukno S.A."/>
            <person name="Thon M.R."/>
            <person name="Massola Junior N.S."/>
            <person name="Baroncelli R."/>
        </authorList>
    </citation>
    <scope>NUCLEOTIDE SEQUENCE</scope>
    <source>
        <strain evidence="6">LFN00145</strain>
    </source>
</reference>